<accession>A0AAW4WQG6</accession>
<dbReference type="EMBL" id="JAJFBX010000008">
    <property type="protein sequence ID" value="MCC2746900.1"/>
    <property type="molecule type" value="Genomic_DNA"/>
</dbReference>
<organism evidence="1 2">
    <name type="scientific">Agathobacter rectalis</name>
    <dbReference type="NCBI Taxonomy" id="39491"/>
    <lineage>
        <taxon>Bacteria</taxon>
        <taxon>Bacillati</taxon>
        <taxon>Bacillota</taxon>
        <taxon>Clostridia</taxon>
        <taxon>Lachnospirales</taxon>
        <taxon>Lachnospiraceae</taxon>
        <taxon>Agathobacter</taxon>
    </lineage>
</organism>
<gene>
    <name evidence="1" type="ORF">LK487_07625</name>
</gene>
<comment type="caution">
    <text evidence="1">The sequence shown here is derived from an EMBL/GenBank/DDBJ whole genome shotgun (WGS) entry which is preliminary data.</text>
</comment>
<protein>
    <recommendedName>
        <fullName evidence="3">Phage tail protein</fullName>
    </recommendedName>
</protein>
<evidence type="ECO:0008006" key="3">
    <source>
        <dbReference type="Google" id="ProtNLM"/>
    </source>
</evidence>
<dbReference type="Proteomes" id="UP001197847">
    <property type="component" value="Unassembled WGS sequence"/>
</dbReference>
<dbReference type="AlphaFoldDB" id="A0AAW4WQG6"/>
<sequence length="179" mass="20330">MSKVTFRSKQPYFQLSYMDVFKVGFITVPVVGGKPYKDNGNPNIDYAKCEELGIKDPDSVGSGYSFREGADHNEITLENEDVIEGIRAYIASRNDYLIVELVDGKEPADPEGTVFECKTALYQLYPAIYKGVSTAEGKTFSFSRGEKQNRYITNDAEEIKILRDYIKTRVDNMFTEVRE</sequence>
<reference evidence="1" key="1">
    <citation type="submission" date="2021-10" db="EMBL/GenBank/DDBJ databases">
        <title>Collection of gut derived symbiotic bacterial strains cultured from healthy donors.</title>
        <authorList>
            <person name="Lin H."/>
            <person name="Littmann E."/>
            <person name="Claire K."/>
            <person name="Pamer E."/>
        </authorList>
    </citation>
    <scope>NUCLEOTIDE SEQUENCE</scope>
    <source>
        <strain evidence="1">MSK.22.92</strain>
    </source>
</reference>
<dbReference type="RefSeq" id="WP_173849452.1">
    <property type="nucleotide sequence ID" value="NZ_JAAISB010000024.1"/>
</dbReference>
<evidence type="ECO:0000313" key="1">
    <source>
        <dbReference type="EMBL" id="MCC2746900.1"/>
    </source>
</evidence>
<name>A0AAW4WQG6_9FIRM</name>
<proteinExistence type="predicted"/>
<evidence type="ECO:0000313" key="2">
    <source>
        <dbReference type="Proteomes" id="UP001197847"/>
    </source>
</evidence>